<proteinExistence type="predicted"/>
<keyword evidence="2" id="KW-1185">Reference proteome</keyword>
<evidence type="ECO:0000313" key="2">
    <source>
        <dbReference type="Proteomes" id="UP001732700"/>
    </source>
</evidence>
<protein>
    <submittedName>
        <fullName evidence="1">Uncharacterized protein</fullName>
    </submittedName>
</protein>
<organism evidence="1 2">
    <name type="scientific">Avena sativa</name>
    <name type="common">Oat</name>
    <dbReference type="NCBI Taxonomy" id="4498"/>
    <lineage>
        <taxon>Eukaryota</taxon>
        <taxon>Viridiplantae</taxon>
        <taxon>Streptophyta</taxon>
        <taxon>Embryophyta</taxon>
        <taxon>Tracheophyta</taxon>
        <taxon>Spermatophyta</taxon>
        <taxon>Magnoliopsida</taxon>
        <taxon>Liliopsida</taxon>
        <taxon>Poales</taxon>
        <taxon>Poaceae</taxon>
        <taxon>BOP clade</taxon>
        <taxon>Pooideae</taxon>
        <taxon>Poodae</taxon>
        <taxon>Poeae</taxon>
        <taxon>Poeae Chloroplast Group 1 (Aveneae type)</taxon>
        <taxon>Aveninae</taxon>
        <taxon>Avena</taxon>
    </lineage>
</organism>
<reference evidence="1" key="2">
    <citation type="submission" date="2025-09" db="UniProtKB">
        <authorList>
            <consortium name="EnsemblPlants"/>
        </authorList>
    </citation>
    <scope>IDENTIFICATION</scope>
</reference>
<name>A0ACD5TYD0_AVESA</name>
<sequence>MEHMLFLLHAISFLVLLPVAASTTSNNQFVYNGFAGINLTLDGNAMVTPDGLLELTNDTVNLGHAFYPTPLKLPNNSAVESFSLSFVFAIISVHEGISADGMAFFIAPTKNLSNTWAQYMGLLNSGNNGNASNHMFALELDTTQNQEFQDIDNNHVGINVNSLSSFQAYPAGYYDDKAAGSFNNLTLISGKAMQVWADYDGESTQINVFLAPLGSAKPVRPLLASPYNLSTVLGDSSYIGFSATTGAISTKHCVLGWSFAMNGPAPAIDITKLPKLPRIGPEPRSKVLEITLPIASATFVLVVGIVILVFLRRKFRYRELREDWEVDFGPHRFSFKDLFRATDGFKEKNLLGVGGFGKVYKGMLPKSKLDVAVKRVSHESRQGMKEFIAEVVSIGRLRHRNLVPLLGYCRRKGELLLVYDYMSNGSLDQYLYCKDGRPSLNWEKRFHIIKGVAFGLFYLHEEWEKIVIHRDIKPSNVLLDSEMNGRLGDFGLSRLYDHGTDPQTTHMVGTMGYLAPELVRTGKASALTDVFAFGIFLLEVTCGQRPIKQNPFGNQHTLADWVLERWHAGSLMETLDPRLQGQYKIDDACLVLKLGLLCSHPFTSARPTMRQVTQYLQGDTPLPQLTPAHLGFTMQALAQNKGLESPSMPYPQLSTSFATFSGLSGGR</sequence>
<evidence type="ECO:0000313" key="1">
    <source>
        <dbReference type="EnsemblPlants" id="AVESA.00010b.r2.1DG0145390.1.CDS.1"/>
    </source>
</evidence>
<dbReference type="EnsemblPlants" id="AVESA.00010b.r2.1DG0145390.1">
    <property type="protein sequence ID" value="AVESA.00010b.r2.1DG0145390.1.CDS.1"/>
    <property type="gene ID" value="AVESA.00010b.r2.1DG0145390"/>
</dbReference>
<dbReference type="Proteomes" id="UP001732700">
    <property type="component" value="Chromosome 1D"/>
</dbReference>
<reference evidence="1" key="1">
    <citation type="submission" date="2021-05" db="EMBL/GenBank/DDBJ databases">
        <authorList>
            <person name="Scholz U."/>
            <person name="Mascher M."/>
            <person name="Fiebig A."/>
        </authorList>
    </citation>
    <scope>NUCLEOTIDE SEQUENCE [LARGE SCALE GENOMIC DNA]</scope>
</reference>
<accession>A0ACD5TYD0</accession>